<proteinExistence type="predicted"/>
<dbReference type="RefSeq" id="WP_188779854.1">
    <property type="nucleotide sequence ID" value="NZ_BMKQ01000001.1"/>
</dbReference>
<evidence type="ECO:0008006" key="3">
    <source>
        <dbReference type="Google" id="ProtNLM"/>
    </source>
</evidence>
<dbReference type="PANTHER" id="PTHR14136:SF17">
    <property type="entry name" value="BTB_POZ DOMAIN-CONTAINING PROTEIN KCTD9"/>
    <property type="match status" value="1"/>
</dbReference>
<organism evidence="1 2">
    <name type="scientific">Marmoricola endophyticus</name>
    <dbReference type="NCBI Taxonomy" id="2040280"/>
    <lineage>
        <taxon>Bacteria</taxon>
        <taxon>Bacillati</taxon>
        <taxon>Actinomycetota</taxon>
        <taxon>Actinomycetes</taxon>
        <taxon>Propionibacteriales</taxon>
        <taxon>Nocardioidaceae</taxon>
        <taxon>Marmoricola</taxon>
    </lineage>
</organism>
<dbReference type="Gene3D" id="2.160.20.80">
    <property type="entry name" value="E3 ubiquitin-protein ligase SopA"/>
    <property type="match status" value="1"/>
</dbReference>
<protein>
    <recommendedName>
        <fullName evidence="3">Pentapeptide repeat-containing protein</fullName>
    </recommendedName>
</protein>
<dbReference type="AlphaFoldDB" id="A0A917F3Z5"/>
<gene>
    <name evidence="1" type="ORF">GCM10011519_22560</name>
</gene>
<evidence type="ECO:0000313" key="2">
    <source>
        <dbReference type="Proteomes" id="UP000649179"/>
    </source>
</evidence>
<reference evidence="1" key="1">
    <citation type="journal article" date="2014" name="Int. J. Syst. Evol. Microbiol.">
        <title>Complete genome sequence of Corynebacterium casei LMG S-19264T (=DSM 44701T), isolated from a smear-ripened cheese.</title>
        <authorList>
            <consortium name="US DOE Joint Genome Institute (JGI-PGF)"/>
            <person name="Walter F."/>
            <person name="Albersmeier A."/>
            <person name="Kalinowski J."/>
            <person name="Ruckert C."/>
        </authorList>
    </citation>
    <scope>NUCLEOTIDE SEQUENCE</scope>
    <source>
        <strain evidence="1">CGMCC 1.16067</strain>
    </source>
</reference>
<dbReference type="InterPro" id="IPR051082">
    <property type="entry name" value="Pentapeptide-BTB/POZ_domain"/>
</dbReference>
<dbReference type="Pfam" id="PF00805">
    <property type="entry name" value="Pentapeptide"/>
    <property type="match status" value="2"/>
</dbReference>
<evidence type="ECO:0000313" key="1">
    <source>
        <dbReference type="EMBL" id="GGF48055.1"/>
    </source>
</evidence>
<reference evidence="1" key="2">
    <citation type="submission" date="2020-09" db="EMBL/GenBank/DDBJ databases">
        <authorList>
            <person name="Sun Q."/>
            <person name="Zhou Y."/>
        </authorList>
    </citation>
    <scope>NUCLEOTIDE SEQUENCE</scope>
    <source>
        <strain evidence="1">CGMCC 1.16067</strain>
    </source>
</reference>
<dbReference type="InterPro" id="IPR001646">
    <property type="entry name" value="5peptide_repeat"/>
</dbReference>
<comment type="caution">
    <text evidence="1">The sequence shown here is derived from an EMBL/GenBank/DDBJ whole genome shotgun (WGS) entry which is preliminary data.</text>
</comment>
<dbReference type="PANTHER" id="PTHR14136">
    <property type="entry name" value="BTB_POZ DOMAIN-CONTAINING PROTEIN KCTD9"/>
    <property type="match status" value="1"/>
</dbReference>
<name>A0A917F3Z5_9ACTN</name>
<dbReference type="EMBL" id="BMKQ01000001">
    <property type="protein sequence ID" value="GGF48055.1"/>
    <property type="molecule type" value="Genomic_DNA"/>
</dbReference>
<accession>A0A917F3Z5</accession>
<sequence>MTRPDPRLALVADCSSCAGLCCEVPQFQASADFAIDKPGRTPCPHLGADFGCTIHAELPQRGFPGCVVYDCFGSGQQVVAVQFAGADHADPGVRAAMFDAFEVVERLHELLWYVADASARALPRGLADEVGGLEATVLASRDAPAGVEVTSLQARTGALLDEVSSHLRRGLGARDLRDADLAGRDLREEDLYAARLRGAVLIGADLRGADLGPADLLGADLRAADLRGADLSETFCLTRFQVRAARTDATTVLPDVLR</sequence>
<keyword evidence="2" id="KW-1185">Reference proteome</keyword>
<dbReference type="SUPFAM" id="SSF141571">
    <property type="entry name" value="Pentapeptide repeat-like"/>
    <property type="match status" value="1"/>
</dbReference>
<dbReference type="Proteomes" id="UP000649179">
    <property type="component" value="Unassembled WGS sequence"/>
</dbReference>